<dbReference type="InterPro" id="IPR011990">
    <property type="entry name" value="TPR-like_helical_dom_sf"/>
</dbReference>
<sequence>MKYHLIISLLTVLLLSGCQTTSTPSIPQHPFELVNQPSFKVLTVESQAEIFRLDNTIITKLNKSISHSNDAKLITKELLQFIFNSAENQINYRSGSTLTANQTFSQQNANCLSLSILSYALASELQLRSAFQRVHIPEYWSLEQGVNMLTGHVNLKIDFESFDRLNGVNRYYNYADSVTIDFDPNTRQQPFKTEFISKEVITAMFYNNKGAMAMINQQYDLAFSYFKAAIELIPSYSGSWGNLGILLKINQLTHDAELAYLHAIKLDDNNNTAKGNLAILYNQTGREMLARSIEQQLLEKRKENPFYHLAIGNEAFLHREYRQAINHYRNALNLDKNNHESYFGLAKSYFELGDKKLATRYLKKAHKNAQFSADLERYQNKLSHLNALVQY</sequence>
<proteinExistence type="predicted"/>
<keyword evidence="1" id="KW-0677">Repeat</keyword>
<dbReference type="Gene3D" id="1.25.40.10">
    <property type="entry name" value="Tetratricopeptide repeat domain"/>
    <property type="match status" value="2"/>
</dbReference>
<dbReference type="SMART" id="SM00028">
    <property type="entry name" value="TPR"/>
    <property type="match status" value="4"/>
</dbReference>
<evidence type="ECO:0000256" key="4">
    <source>
        <dbReference type="SAM" id="SignalP"/>
    </source>
</evidence>
<dbReference type="Proteomes" id="UP000006201">
    <property type="component" value="Unassembled WGS sequence"/>
</dbReference>
<dbReference type="PROSITE" id="PS50005">
    <property type="entry name" value="TPR"/>
    <property type="match status" value="2"/>
</dbReference>
<feature type="signal peptide" evidence="4">
    <location>
        <begin position="1"/>
        <end position="21"/>
    </location>
</feature>
<comment type="caution">
    <text evidence="5">The sequence shown here is derived from an EMBL/GenBank/DDBJ whole genome shotgun (WGS) entry which is preliminary data.</text>
</comment>
<keyword evidence="6" id="KW-1185">Reference proteome</keyword>
<dbReference type="PANTHER" id="PTHR45831:SF2">
    <property type="entry name" value="LD24721P"/>
    <property type="match status" value="1"/>
</dbReference>
<dbReference type="GO" id="GO:0060090">
    <property type="term" value="F:molecular adaptor activity"/>
    <property type="evidence" value="ECO:0007669"/>
    <property type="project" value="TreeGrafter"/>
</dbReference>
<keyword evidence="2 3" id="KW-0802">TPR repeat</keyword>
<organism evidence="5 6">
    <name type="scientific">Pseudoalteromonas tunicata D2</name>
    <dbReference type="NCBI Taxonomy" id="87626"/>
    <lineage>
        <taxon>Bacteria</taxon>
        <taxon>Pseudomonadati</taxon>
        <taxon>Pseudomonadota</taxon>
        <taxon>Gammaproteobacteria</taxon>
        <taxon>Alteromonadales</taxon>
        <taxon>Pseudoalteromonadaceae</taxon>
        <taxon>Pseudoalteromonas</taxon>
    </lineage>
</organism>
<feature type="repeat" description="TPR" evidence="3">
    <location>
        <begin position="305"/>
        <end position="338"/>
    </location>
</feature>
<name>A4CD45_9GAMM</name>
<dbReference type="RefSeq" id="WP_009838750.1">
    <property type="nucleotide sequence ID" value="NZ_AAOH01000006.1"/>
</dbReference>
<reference evidence="5 6" key="1">
    <citation type="submission" date="2006-02" db="EMBL/GenBank/DDBJ databases">
        <authorList>
            <person name="Moran M.A."/>
            <person name="Kjelleberg S."/>
            <person name="Egan S."/>
            <person name="Saunders N."/>
            <person name="Thomas T."/>
            <person name="Ferriera S."/>
            <person name="Johnson J."/>
            <person name="Kravitz S."/>
            <person name="Halpern A."/>
            <person name="Remington K."/>
            <person name="Beeson K."/>
            <person name="Tran B."/>
            <person name="Rogers Y.-H."/>
            <person name="Friedman R."/>
            <person name="Venter J.C."/>
        </authorList>
    </citation>
    <scope>NUCLEOTIDE SEQUENCE [LARGE SCALE GENOMIC DNA]</scope>
    <source>
        <strain evidence="5 6">D2</strain>
    </source>
</reference>
<dbReference type="OrthoDB" id="5801251at2"/>
<dbReference type="Pfam" id="PF13181">
    <property type="entry name" value="TPR_8"/>
    <property type="match status" value="1"/>
</dbReference>
<dbReference type="EMBL" id="AAOH01000006">
    <property type="protein sequence ID" value="EAR27488.1"/>
    <property type="molecule type" value="Genomic_DNA"/>
</dbReference>
<dbReference type="GO" id="GO:0006620">
    <property type="term" value="P:post-translational protein targeting to endoplasmic reticulum membrane"/>
    <property type="evidence" value="ECO:0007669"/>
    <property type="project" value="TreeGrafter"/>
</dbReference>
<dbReference type="InterPro" id="IPR019734">
    <property type="entry name" value="TPR_rpt"/>
</dbReference>
<keyword evidence="4" id="KW-0732">Signal</keyword>
<dbReference type="HOGENOM" id="CLU_056368_1_0_6"/>
<dbReference type="PROSITE" id="PS51257">
    <property type="entry name" value="PROKAR_LIPOPROTEIN"/>
    <property type="match status" value="1"/>
</dbReference>
<evidence type="ECO:0000256" key="1">
    <source>
        <dbReference type="ARBA" id="ARBA00022737"/>
    </source>
</evidence>
<protein>
    <submittedName>
        <fullName evidence="5">Putative orphan protein putative TPR domain protein</fullName>
    </submittedName>
</protein>
<gene>
    <name evidence="5" type="ORF">PTD2_15652</name>
</gene>
<dbReference type="InterPro" id="IPR047150">
    <property type="entry name" value="SGT"/>
</dbReference>
<evidence type="ECO:0000313" key="5">
    <source>
        <dbReference type="EMBL" id="EAR27488.1"/>
    </source>
</evidence>
<feature type="repeat" description="TPR" evidence="3">
    <location>
        <begin position="203"/>
        <end position="236"/>
    </location>
</feature>
<evidence type="ECO:0000256" key="2">
    <source>
        <dbReference type="ARBA" id="ARBA00022803"/>
    </source>
</evidence>
<feature type="chain" id="PRO_5002665965" evidence="4">
    <location>
        <begin position="22"/>
        <end position="391"/>
    </location>
</feature>
<dbReference type="SUPFAM" id="SSF48452">
    <property type="entry name" value="TPR-like"/>
    <property type="match status" value="1"/>
</dbReference>
<dbReference type="GO" id="GO:0016020">
    <property type="term" value="C:membrane"/>
    <property type="evidence" value="ECO:0007669"/>
    <property type="project" value="TreeGrafter"/>
</dbReference>
<dbReference type="STRING" id="87626.PTD2_15652"/>
<accession>A4CD45</accession>
<dbReference type="AlphaFoldDB" id="A4CD45"/>
<dbReference type="GO" id="GO:0072380">
    <property type="term" value="C:TRC complex"/>
    <property type="evidence" value="ECO:0007669"/>
    <property type="project" value="TreeGrafter"/>
</dbReference>
<dbReference type="Pfam" id="PF13414">
    <property type="entry name" value="TPR_11"/>
    <property type="match status" value="1"/>
</dbReference>
<evidence type="ECO:0000256" key="3">
    <source>
        <dbReference type="PROSITE-ProRule" id="PRU00339"/>
    </source>
</evidence>
<dbReference type="eggNOG" id="COG0457">
    <property type="taxonomic scope" value="Bacteria"/>
</dbReference>
<dbReference type="PANTHER" id="PTHR45831">
    <property type="entry name" value="LD24721P"/>
    <property type="match status" value="1"/>
</dbReference>
<evidence type="ECO:0000313" key="6">
    <source>
        <dbReference type="Proteomes" id="UP000006201"/>
    </source>
</evidence>